<sequence>PSERKIRDGYEHLVPRSPDEFAARWKDSMDRKQLLGEIDAYQHEFPLHSDKYKEFSHSRAVEKAKGTRTASPYTLSYWMQIRLCLWRGFVRLKGDMTMTLTSVIGNMIMALIVAS</sequence>
<reference evidence="2" key="1">
    <citation type="submission" date="2017-02" db="EMBL/GenBank/DDBJ databases">
        <authorList>
            <person name="Tafer H."/>
            <person name="Lopandic K."/>
        </authorList>
    </citation>
    <scope>NUCLEOTIDE SEQUENCE [LARGE SCALE GENOMIC DNA]</scope>
    <source>
        <strain evidence="2">CBS 366.77</strain>
    </source>
</reference>
<evidence type="ECO:0000313" key="1">
    <source>
        <dbReference type="EMBL" id="RJE16858.1"/>
    </source>
</evidence>
<evidence type="ECO:0000313" key="2">
    <source>
        <dbReference type="Proteomes" id="UP000266188"/>
    </source>
</evidence>
<name>A0A3A2Z178_9EURO</name>
<dbReference type="STRING" id="2070753.A0A3A2Z178"/>
<organism evidence="1 2">
    <name type="scientific">Aspergillus sclerotialis</name>
    <dbReference type="NCBI Taxonomy" id="2070753"/>
    <lineage>
        <taxon>Eukaryota</taxon>
        <taxon>Fungi</taxon>
        <taxon>Dikarya</taxon>
        <taxon>Ascomycota</taxon>
        <taxon>Pezizomycotina</taxon>
        <taxon>Eurotiomycetes</taxon>
        <taxon>Eurotiomycetidae</taxon>
        <taxon>Eurotiales</taxon>
        <taxon>Aspergillaceae</taxon>
        <taxon>Aspergillus</taxon>
        <taxon>Aspergillus subgen. Polypaecilum</taxon>
    </lineage>
</organism>
<gene>
    <name evidence="1" type="ORF">PHISCL_10805</name>
</gene>
<feature type="non-terminal residue" evidence="1">
    <location>
        <position position="115"/>
    </location>
</feature>
<comment type="caution">
    <text evidence="1">The sequence shown here is derived from an EMBL/GenBank/DDBJ whole genome shotgun (WGS) entry which is preliminary data.</text>
</comment>
<dbReference type="AlphaFoldDB" id="A0A3A2Z178"/>
<dbReference type="Proteomes" id="UP000266188">
    <property type="component" value="Unassembled WGS sequence"/>
</dbReference>
<dbReference type="EMBL" id="MVGC01002373">
    <property type="protein sequence ID" value="RJE16858.1"/>
    <property type="molecule type" value="Genomic_DNA"/>
</dbReference>
<proteinExistence type="predicted"/>
<accession>A0A3A2Z178</accession>
<protein>
    <submittedName>
        <fullName evidence="1">ABC transporter</fullName>
    </submittedName>
</protein>
<keyword evidence="2" id="KW-1185">Reference proteome</keyword>
<dbReference type="OrthoDB" id="245989at2759"/>
<feature type="non-terminal residue" evidence="1">
    <location>
        <position position="1"/>
    </location>
</feature>